<dbReference type="Gene3D" id="1.10.472.10">
    <property type="entry name" value="Cyclin-like"/>
    <property type="match status" value="1"/>
</dbReference>
<proteinExistence type="predicted"/>
<dbReference type="Pfam" id="PF00134">
    <property type="entry name" value="Cyclin_N"/>
    <property type="match status" value="1"/>
</dbReference>
<evidence type="ECO:0000259" key="1">
    <source>
        <dbReference type="Pfam" id="PF00134"/>
    </source>
</evidence>
<feature type="domain" description="Cyclin N-terminal" evidence="1">
    <location>
        <begin position="45"/>
        <end position="136"/>
    </location>
</feature>
<evidence type="ECO:0000313" key="2">
    <source>
        <dbReference type="EMBL" id="KAA8494865.1"/>
    </source>
</evidence>
<accession>A0A5J4YUE2</accession>
<evidence type="ECO:0000313" key="3">
    <source>
        <dbReference type="Proteomes" id="UP000324585"/>
    </source>
</evidence>
<dbReference type="InterPro" id="IPR036915">
    <property type="entry name" value="Cyclin-like_sf"/>
</dbReference>
<organism evidence="2 3">
    <name type="scientific">Porphyridium purpureum</name>
    <name type="common">Red alga</name>
    <name type="synonym">Porphyridium cruentum</name>
    <dbReference type="NCBI Taxonomy" id="35688"/>
    <lineage>
        <taxon>Eukaryota</taxon>
        <taxon>Rhodophyta</taxon>
        <taxon>Bangiophyceae</taxon>
        <taxon>Porphyridiales</taxon>
        <taxon>Porphyridiaceae</taxon>
        <taxon>Porphyridium</taxon>
    </lineage>
</organism>
<name>A0A5J4YUE2_PORPP</name>
<comment type="caution">
    <text evidence="2">The sequence shown here is derived from an EMBL/GenBank/DDBJ whole genome shotgun (WGS) entry which is preliminary data.</text>
</comment>
<gene>
    <name evidence="2" type="ORF">FVE85_3106</name>
</gene>
<reference evidence="3" key="1">
    <citation type="journal article" date="2019" name="Nat. Commun.">
        <title>Expansion of phycobilisome linker gene families in mesophilic red algae.</title>
        <authorList>
            <person name="Lee J."/>
            <person name="Kim D."/>
            <person name="Bhattacharya D."/>
            <person name="Yoon H.S."/>
        </authorList>
    </citation>
    <scope>NUCLEOTIDE SEQUENCE [LARGE SCALE GENOMIC DNA]</scope>
    <source>
        <strain evidence="3">CCMP 1328</strain>
    </source>
</reference>
<dbReference type="Proteomes" id="UP000324585">
    <property type="component" value="Unassembled WGS sequence"/>
</dbReference>
<dbReference type="CDD" id="cd00043">
    <property type="entry name" value="CYCLIN_SF"/>
    <property type="match status" value="1"/>
</dbReference>
<dbReference type="AlphaFoldDB" id="A0A5J4YUE2"/>
<protein>
    <recommendedName>
        <fullName evidence="1">Cyclin N-terminal domain-containing protein</fullName>
    </recommendedName>
</protein>
<keyword evidence="3" id="KW-1185">Reference proteome</keyword>
<sequence length="141" mass="16352">MDNWQRRNDLITQLRAKARQQKALHEPGICRAAASLDLKQEAVFESCLAYMTQKAYDWTLSTKTVELALRYLHRVLLRVDPDGVNSLNFAKSCLLLAIKFNEPVDRLFCFNLVNEDVDYMCKLELLVLRVLEWKMNVPCSS</sequence>
<dbReference type="EMBL" id="VRMN01000004">
    <property type="protein sequence ID" value="KAA8494865.1"/>
    <property type="molecule type" value="Genomic_DNA"/>
</dbReference>
<dbReference type="SUPFAM" id="SSF47954">
    <property type="entry name" value="Cyclin-like"/>
    <property type="match status" value="1"/>
</dbReference>
<dbReference type="InterPro" id="IPR006671">
    <property type="entry name" value="Cyclin_N"/>
</dbReference>